<feature type="transmembrane region" description="Helical" evidence="6">
    <location>
        <begin position="273"/>
        <end position="295"/>
    </location>
</feature>
<dbReference type="GeneTree" id="ENSGT00530000063320"/>
<name>A0A4W5NM76_9TELE</name>
<dbReference type="PANTHER" id="PTHR23121:SF10">
    <property type="entry name" value="MAJOR FACILITATOR SUPERFAMILY DOMAIN-CONTAINING PROTEIN 4A"/>
    <property type="match status" value="1"/>
</dbReference>
<keyword evidence="3 6" id="KW-0812">Transmembrane</keyword>
<organism evidence="7 8">
    <name type="scientific">Hucho hucho</name>
    <name type="common">huchen</name>
    <dbReference type="NCBI Taxonomy" id="62062"/>
    <lineage>
        <taxon>Eukaryota</taxon>
        <taxon>Metazoa</taxon>
        <taxon>Chordata</taxon>
        <taxon>Craniata</taxon>
        <taxon>Vertebrata</taxon>
        <taxon>Euteleostomi</taxon>
        <taxon>Actinopterygii</taxon>
        <taxon>Neopterygii</taxon>
        <taxon>Teleostei</taxon>
        <taxon>Protacanthopterygii</taxon>
        <taxon>Salmoniformes</taxon>
        <taxon>Salmonidae</taxon>
        <taxon>Salmoninae</taxon>
        <taxon>Hucho</taxon>
    </lineage>
</organism>
<feature type="transmembrane region" description="Helical" evidence="6">
    <location>
        <begin position="301"/>
        <end position="323"/>
    </location>
</feature>
<dbReference type="Ensembl" id="ENSHHUT00000055037.1">
    <property type="protein sequence ID" value="ENSHHUP00000053176.1"/>
    <property type="gene ID" value="ENSHHUG00000031938.1"/>
</dbReference>
<evidence type="ECO:0000256" key="2">
    <source>
        <dbReference type="ARBA" id="ARBA00008335"/>
    </source>
</evidence>
<proteinExistence type="inferred from homology"/>
<dbReference type="STRING" id="62062.ENSHHUP00000053176"/>
<comment type="subcellular location">
    <subcellularLocation>
        <location evidence="1">Membrane</location>
        <topology evidence="1">Multi-pass membrane protein</topology>
    </subcellularLocation>
</comment>
<protein>
    <submittedName>
        <fullName evidence="7">Major facilitator superfamily domain containing 4Aa</fullName>
    </submittedName>
</protein>
<dbReference type="AlphaFoldDB" id="A0A4W5NM76"/>
<dbReference type="Proteomes" id="UP000314982">
    <property type="component" value="Unassembled WGS sequence"/>
</dbReference>
<evidence type="ECO:0000313" key="7">
    <source>
        <dbReference type="Ensembl" id="ENSHHUP00000053176.1"/>
    </source>
</evidence>
<keyword evidence="8" id="KW-1185">Reference proteome</keyword>
<dbReference type="InterPro" id="IPR036259">
    <property type="entry name" value="MFS_trans_sf"/>
</dbReference>
<feature type="transmembrane region" description="Helical" evidence="6">
    <location>
        <begin position="110"/>
        <end position="128"/>
    </location>
</feature>
<feature type="transmembrane region" description="Helical" evidence="6">
    <location>
        <begin position="6"/>
        <end position="24"/>
    </location>
</feature>
<dbReference type="GO" id="GO:0016020">
    <property type="term" value="C:membrane"/>
    <property type="evidence" value="ECO:0007669"/>
    <property type="project" value="UniProtKB-SubCell"/>
</dbReference>
<evidence type="ECO:0000256" key="3">
    <source>
        <dbReference type="ARBA" id="ARBA00022692"/>
    </source>
</evidence>
<dbReference type="PANTHER" id="PTHR23121">
    <property type="entry name" value="SODIUM-DEPENDENT GLUCOSE TRANSPORTER 1"/>
    <property type="match status" value="1"/>
</dbReference>
<evidence type="ECO:0000256" key="1">
    <source>
        <dbReference type="ARBA" id="ARBA00004141"/>
    </source>
</evidence>
<sequence length="396" mass="43039">MTHWSVFFSFGLYIAFLGPTILDLRCQTQSTLQITWIFFAQQLSLMLGELRCTLSALFVSSLVISVVFAIIPLCHHVLMLAVAMAISGMAMGVIDTIANQQLVKLYQKDSAVLHFFIGLGALVSPLVVDPFLSEGSCVLEGNMTANSSTDLHHLRSSLAEGIITTNISYLDCCEEPTGPQHPGCPGLGLKNPELNMSFCTINPGFGGLLGCCNYGDMKDRPASYFLLYILGGAVLFITNGIIGSYTGFIYTYAVSPPLSLPHKMAGYLTNDQIFEIGVYFKTVGVIVVQCLLLILYSSHVFIFMGTCVLGLFISSVFPCMVALTEDMVNYKGTHSVVTTVLVTSAGTGEMVLQLLTGQLIHSKGSHSFLLVSMISSCIGFTVFRYPHTQVMRKLFS</sequence>
<evidence type="ECO:0000256" key="6">
    <source>
        <dbReference type="SAM" id="Phobius"/>
    </source>
</evidence>
<evidence type="ECO:0000256" key="5">
    <source>
        <dbReference type="ARBA" id="ARBA00023136"/>
    </source>
</evidence>
<feature type="transmembrane region" description="Helical" evidence="6">
    <location>
        <begin position="367"/>
        <end position="385"/>
    </location>
</feature>
<reference evidence="8" key="1">
    <citation type="submission" date="2018-06" db="EMBL/GenBank/DDBJ databases">
        <title>Genome assembly of Danube salmon.</title>
        <authorList>
            <person name="Macqueen D.J."/>
            <person name="Gundappa M.K."/>
        </authorList>
    </citation>
    <scope>NUCLEOTIDE SEQUENCE [LARGE SCALE GENOMIC DNA]</scope>
</reference>
<evidence type="ECO:0000256" key="4">
    <source>
        <dbReference type="ARBA" id="ARBA00022989"/>
    </source>
</evidence>
<dbReference type="SUPFAM" id="SSF103473">
    <property type="entry name" value="MFS general substrate transporter"/>
    <property type="match status" value="1"/>
</dbReference>
<feature type="transmembrane region" description="Helical" evidence="6">
    <location>
        <begin position="225"/>
        <end position="252"/>
    </location>
</feature>
<keyword evidence="4 6" id="KW-1133">Transmembrane helix</keyword>
<keyword evidence="5 6" id="KW-0472">Membrane</keyword>
<evidence type="ECO:0000313" key="8">
    <source>
        <dbReference type="Proteomes" id="UP000314982"/>
    </source>
</evidence>
<comment type="similarity">
    <text evidence="2">Belongs to the major facilitator superfamily.</text>
</comment>
<feature type="transmembrane region" description="Helical" evidence="6">
    <location>
        <begin position="335"/>
        <end position="355"/>
    </location>
</feature>
<reference evidence="7" key="2">
    <citation type="submission" date="2025-08" db="UniProtKB">
        <authorList>
            <consortium name="Ensembl"/>
        </authorList>
    </citation>
    <scope>IDENTIFICATION</scope>
</reference>
<accession>A0A4W5NM76</accession>
<feature type="transmembrane region" description="Helical" evidence="6">
    <location>
        <begin position="52"/>
        <end position="71"/>
    </location>
</feature>
<reference evidence="7" key="3">
    <citation type="submission" date="2025-09" db="UniProtKB">
        <authorList>
            <consortium name="Ensembl"/>
        </authorList>
    </citation>
    <scope>IDENTIFICATION</scope>
</reference>
<feature type="transmembrane region" description="Helical" evidence="6">
    <location>
        <begin position="77"/>
        <end position="98"/>
    </location>
</feature>